<dbReference type="SUPFAM" id="SSF109604">
    <property type="entry name" value="HD-domain/PDEase-like"/>
    <property type="match status" value="1"/>
</dbReference>
<accession>X0VZ98</accession>
<organism evidence="3">
    <name type="scientific">marine sediment metagenome</name>
    <dbReference type="NCBI Taxonomy" id="412755"/>
    <lineage>
        <taxon>unclassified sequences</taxon>
        <taxon>metagenomes</taxon>
        <taxon>ecological metagenomes</taxon>
    </lineage>
</organism>
<feature type="non-terminal residue" evidence="3">
    <location>
        <position position="1"/>
    </location>
</feature>
<dbReference type="EMBL" id="BARS01036686">
    <property type="protein sequence ID" value="GAG17763.1"/>
    <property type="molecule type" value="Genomic_DNA"/>
</dbReference>
<dbReference type="Pfam" id="PF13286">
    <property type="entry name" value="HD_assoc"/>
    <property type="match status" value="1"/>
</dbReference>
<proteinExistence type="predicted"/>
<gene>
    <name evidence="3" type="ORF">S01H1_56349</name>
</gene>
<protein>
    <recommendedName>
        <fullName evidence="2">Phosphohydrolase-associated domain-containing protein</fullName>
    </recommendedName>
</protein>
<keyword evidence="1" id="KW-0378">Hydrolase</keyword>
<sequence>AMSRDIGCLKAFLFDHVYRHDRVMRVMADAEEIVHDLFARYLSQPDTMQEAWRAASAGLSERRRARLIADFVAGMTDRYAIAEHRRLFDATPNLR</sequence>
<dbReference type="GO" id="GO:0016787">
    <property type="term" value="F:hydrolase activity"/>
    <property type="evidence" value="ECO:0007669"/>
    <property type="project" value="UniProtKB-KW"/>
</dbReference>
<comment type="caution">
    <text evidence="3">The sequence shown here is derived from an EMBL/GenBank/DDBJ whole genome shotgun (WGS) entry which is preliminary data.</text>
</comment>
<dbReference type="Gene3D" id="1.10.3210.10">
    <property type="entry name" value="Hypothetical protein af1432"/>
    <property type="match status" value="1"/>
</dbReference>
<dbReference type="AlphaFoldDB" id="X0VZ98"/>
<reference evidence="3" key="1">
    <citation type="journal article" date="2014" name="Front. Microbiol.">
        <title>High frequency of phylogenetically diverse reductive dehalogenase-homologous genes in deep subseafloor sedimentary metagenomes.</title>
        <authorList>
            <person name="Kawai M."/>
            <person name="Futagami T."/>
            <person name="Toyoda A."/>
            <person name="Takaki Y."/>
            <person name="Nishi S."/>
            <person name="Hori S."/>
            <person name="Arai W."/>
            <person name="Tsubouchi T."/>
            <person name="Morono Y."/>
            <person name="Uchiyama I."/>
            <person name="Ito T."/>
            <person name="Fujiyama A."/>
            <person name="Inagaki F."/>
            <person name="Takami H."/>
        </authorList>
    </citation>
    <scope>NUCLEOTIDE SEQUENCE</scope>
    <source>
        <strain evidence="3">Expedition CK06-06</strain>
    </source>
</reference>
<feature type="domain" description="Phosphohydrolase-associated" evidence="2">
    <location>
        <begin position="2"/>
        <end position="86"/>
    </location>
</feature>
<dbReference type="InterPro" id="IPR026875">
    <property type="entry name" value="PHydrolase_assoc_dom"/>
</dbReference>
<evidence type="ECO:0000256" key="1">
    <source>
        <dbReference type="ARBA" id="ARBA00022801"/>
    </source>
</evidence>
<evidence type="ECO:0000259" key="2">
    <source>
        <dbReference type="Pfam" id="PF13286"/>
    </source>
</evidence>
<name>X0VZ98_9ZZZZ</name>
<evidence type="ECO:0000313" key="3">
    <source>
        <dbReference type="EMBL" id="GAG17763.1"/>
    </source>
</evidence>